<organism evidence="2 3">
    <name type="scientific">Pyricularia oryzae (strain 70-15 / ATCC MYA-4617 / FGSC 8958)</name>
    <name type="common">Rice blast fungus</name>
    <name type="synonym">Magnaporthe oryzae</name>
    <dbReference type="NCBI Taxonomy" id="242507"/>
    <lineage>
        <taxon>Eukaryota</taxon>
        <taxon>Fungi</taxon>
        <taxon>Dikarya</taxon>
        <taxon>Ascomycota</taxon>
        <taxon>Pezizomycotina</taxon>
        <taxon>Sordariomycetes</taxon>
        <taxon>Sordariomycetidae</taxon>
        <taxon>Magnaporthales</taxon>
        <taxon>Pyriculariaceae</taxon>
        <taxon>Pyricularia</taxon>
    </lineage>
</organism>
<evidence type="ECO:0000313" key="2">
    <source>
        <dbReference type="EMBL" id="EHA58137.1"/>
    </source>
</evidence>
<dbReference type="EMBL" id="CM001231">
    <property type="protein sequence ID" value="EHA58137.1"/>
    <property type="molecule type" value="Genomic_DNA"/>
</dbReference>
<proteinExistence type="predicted"/>
<dbReference type="HOGENOM" id="CLU_1214982_0_0_1"/>
<dbReference type="AlphaFoldDB" id="G4MQF1"/>
<protein>
    <submittedName>
        <fullName evidence="2">Uncharacterized protein</fullName>
    </submittedName>
</protein>
<dbReference type="KEGG" id="mgr:MGG_16482"/>
<accession>G4MQF1</accession>
<feature type="compositionally biased region" description="Polar residues" evidence="1">
    <location>
        <begin position="55"/>
        <end position="69"/>
    </location>
</feature>
<keyword evidence="3" id="KW-1185">Reference proteome</keyword>
<evidence type="ECO:0000313" key="3">
    <source>
        <dbReference type="Proteomes" id="UP000009058"/>
    </source>
</evidence>
<evidence type="ECO:0000256" key="1">
    <source>
        <dbReference type="SAM" id="MobiDB-lite"/>
    </source>
</evidence>
<name>G4MQF1_PYRO7</name>
<feature type="region of interest" description="Disordered" evidence="1">
    <location>
        <begin position="47"/>
        <end position="81"/>
    </location>
</feature>
<dbReference type="VEuPathDB" id="FungiDB:MGG_16482"/>
<feature type="region of interest" description="Disordered" evidence="1">
    <location>
        <begin position="97"/>
        <end position="120"/>
    </location>
</feature>
<dbReference type="Proteomes" id="UP000009058">
    <property type="component" value="Chromosome 1"/>
</dbReference>
<dbReference type="RefSeq" id="XP_003710749.1">
    <property type="nucleotide sequence ID" value="XM_003710701.1"/>
</dbReference>
<reference key="2">
    <citation type="submission" date="2011-05" db="EMBL/GenBank/DDBJ databases">
        <title>The Genome Sequence of Magnaporthe oryzae 70-15.</title>
        <authorList>
            <consortium name="The Broad Institute Genome Sequencing Platform"/>
            <person name="Ma L.-J."/>
            <person name="Dead R."/>
            <person name="Young S.K."/>
            <person name="Zeng Q."/>
            <person name="Gargeya S."/>
            <person name="Fitzgerald M."/>
            <person name="Haas B."/>
            <person name="Abouelleil A."/>
            <person name="Alvarado L."/>
            <person name="Arachchi H.M."/>
            <person name="Berlin A."/>
            <person name="Brown A."/>
            <person name="Chapman S.B."/>
            <person name="Chen Z."/>
            <person name="Dunbar C."/>
            <person name="Freedman E."/>
            <person name="Gearin G."/>
            <person name="Gellesch M."/>
            <person name="Goldberg J."/>
            <person name="Griggs A."/>
            <person name="Gujja S."/>
            <person name="Heiman D."/>
            <person name="Howarth C."/>
            <person name="Larson L."/>
            <person name="Lui A."/>
            <person name="MacDonald P.J.P."/>
            <person name="Mehta T."/>
            <person name="Montmayeur A."/>
            <person name="Murphy C."/>
            <person name="Neiman D."/>
            <person name="Pearson M."/>
            <person name="Priest M."/>
            <person name="Roberts A."/>
            <person name="Saif S."/>
            <person name="Shea T."/>
            <person name="Shenoy N."/>
            <person name="Sisk P."/>
            <person name="Stolte C."/>
            <person name="Sykes S."/>
            <person name="Yandava C."/>
            <person name="Wortman J."/>
            <person name="Nusbaum C."/>
            <person name="Birren B."/>
        </authorList>
    </citation>
    <scope>NUCLEOTIDE SEQUENCE</scope>
    <source>
        <strain>70-15</strain>
    </source>
</reference>
<dbReference type="InParanoid" id="G4MQF1"/>
<dbReference type="GeneID" id="12986431"/>
<sequence length="217" mass="24256">MHDRISHWIDRLPVTAEKDVKRKRCEYPQTRSIDLPTPPATQICRFTGDVPPSPIINTPPTKRQRNFPSHQAEVEEVEQTPRPTVAALRGNVSLSYSTLSRATSKRSNSPRKRQAELEVEPEEAIQVRSLANGRLPDELFLLVSELEKAASGDTPVLHASLKQELKYAEEKAKERRALGYRIPDSAFTSGEEDTTGDLITDVPASKVCEVFLAALRC</sequence>
<gene>
    <name evidence="2" type="ORF">MGG_16482</name>
</gene>
<feature type="compositionally biased region" description="Polar residues" evidence="1">
    <location>
        <begin position="97"/>
        <end position="107"/>
    </location>
</feature>
<reference evidence="2 3" key="1">
    <citation type="journal article" date="2005" name="Nature">
        <title>The genome sequence of the rice blast fungus Magnaporthe grisea.</title>
        <authorList>
            <person name="Dean R.A."/>
            <person name="Talbot N.J."/>
            <person name="Ebbole D.J."/>
            <person name="Farman M.L."/>
            <person name="Mitchell T.K."/>
            <person name="Orbach M.J."/>
            <person name="Thon M."/>
            <person name="Kulkarni R."/>
            <person name="Xu J.R."/>
            <person name="Pan H."/>
            <person name="Read N.D."/>
            <person name="Lee Y.H."/>
            <person name="Carbone I."/>
            <person name="Brown D."/>
            <person name="Oh Y.Y."/>
            <person name="Donofrio N."/>
            <person name="Jeong J.S."/>
            <person name="Soanes D.M."/>
            <person name="Djonovic S."/>
            <person name="Kolomiets E."/>
            <person name="Rehmeyer C."/>
            <person name="Li W."/>
            <person name="Harding M."/>
            <person name="Kim S."/>
            <person name="Lebrun M.H."/>
            <person name="Bohnert H."/>
            <person name="Coughlan S."/>
            <person name="Butler J."/>
            <person name="Calvo S."/>
            <person name="Ma L.J."/>
            <person name="Nicol R."/>
            <person name="Purcell S."/>
            <person name="Nusbaum C."/>
            <person name="Galagan J.E."/>
            <person name="Birren B.W."/>
        </authorList>
    </citation>
    <scope>NUCLEOTIDE SEQUENCE [LARGE SCALE GENOMIC DNA]</scope>
    <source>
        <strain evidence="3">70-15 / ATCC MYA-4617 / FGSC 8958</strain>
    </source>
</reference>